<comment type="similarity">
    <text evidence="2">Belongs to the ACC deaminase/D-cysteine desulfhydrase family.</text>
</comment>
<comment type="caution">
    <text evidence="5">The sequence shown here is derived from an EMBL/GenBank/DDBJ whole genome shotgun (WGS) entry which is preliminary data.</text>
</comment>
<evidence type="ECO:0000256" key="1">
    <source>
        <dbReference type="ARBA" id="ARBA00001933"/>
    </source>
</evidence>
<evidence type="ECO:0000313" key="6">
    <source>
        <dbReference type="Proteomes" id="UP000298050"/>
    </source>
</evidence>
<reference evidence="5 6" key="1">
    <citation type="submission" date="2019-04" db="EMBL/GenBank/DDBJ databases">
        <title>Taxonomy of novel Haliea sp. from mangrove soil of West Coast of India.</title>
        <authorList>
            <person name="Verma A."/>
            <person name="Kumar P."/>
            <person name="Krishnamurthi S."/>
        </authorList>
    </citation>
    <scope>NUCLEOTIDE SEQUENCE [LARGE SCALE GENOMIC DNA]</scope>
    <source>
        <strain evidence="5 6">SAOS-164</strain>
    </source>
</reference>
<dbReference type="EMBL" id="SRLE01000005">
    <property type="protein sequence ID" value="TGD74766.1"/>
    <property type="molecule type" value="Genomic_DNA"/>
</dbReference>
<dbReference type="PANTHER" id="PTHR43780:SF2">
    <property type="entry name" value="1-AMINOCYCLOPROPANE-1-CARBOXYLATE DEAMINASE-RELATED"/>
    <property type="match status" value="1"/>
</dbReference>
<evidence type="ECO:0000259" key="4">
    <source>
        <dbReference type="Pfam" id="PF00291"/>
    </source>
</evidence>
<dbReference type="SUPFAM" id="SSF53686">
    <property type="entry name" value="Tryptophan synthase beta subunit-like PLP-dependent enzymes"/>
    <property type="match status" value="1"/>
</dbReference>
<dbReference type="InterPro" id="IPR001926">
    <property type="entry name" value="TrpB-like_PALP"/>
</dbReference>
<dbReference type="InterPro" id="IPR036052">
    <property type="entry name" value="TrpB-like_PALP_sf"/>
</dbReference>
<dbReference type="Proteomes" id="UP000298050">
    <property type="component" value="Unassembled WGS sequence"/>
</dbReference>
<sequence length="383" mass="40422">MAHRLARHRGLRRGPGELPRGALVPGALLPLRPALAGTRATRTRACLPRAHRQPRVVAEIPGPLPAVRGCRAAPRHRLLPDSLPPALIQALPDVPVLGQSLAGVSVLRLDRLGGAAPGNKAFKLRYILARAQAQGLRRVLSFGGAWSNHLHALAAVGAELGLETIGVVRGGETPTAMLDDAQGWGMQLLPVSREDYRRRHDVAYQRELAQMHGPCLVIPEGGASAEGVLGCREIAALPGVDDPRWRRVVVAVGTGTTLAGLAAGLSRVGEVVGVAAIRGGDDLAPRVREALAAIAAQAGVPWHIEHGFHCGGFARADAQLRAFIPAFEHATGVPLEPVYTGKLLLAIHAQLAAGHWSPGDEILAIHSGGLQGRRGYAWLDPWP</sequence>
<gene>
    <name evidence="5" type="ORF">E4634_06080</name>
</gene>
<feature type="domain" description="Tryptophan synthase beta chain-like PALP" evidence="4">
    <location>
        <begin position="108"/>
        <end position="368"/>
    </location>
</feature>
<protein>
    <submittedName>
        <fullName evidence="5">Pyridoxal-phosphate dependent enzyme</fullName>
    </submittedName>
</protein>
<dbReference type="Gene3D" id="3.40.50.1100">
    <property type="match status" value="2"/>
</dbReference>
<dbReference type="AlphaFoldDB" id="A0A4Z0M5Q1"/>
<organism evidence="5 6">
    <name type="scientific">Mangrovimicrobium sediminis</name>
    <dbReference type="NCBI Taxonomy" id="2562682"/>
    <lineage>
        <taxon>Bacteria</taxon>
        <taxon>Pseudomonadati</taxon>
        <taxon>Pseudomonadota</taxon>
        <taxon>Gammaproteobacteria</taxon>
        <taxon>Cellvibrionales</taxon>
        <taxon>Halieaceae</taxon>
        <taxon>Mangrovimicrobium</taxon>
    </lineage>
</organism>
<name>A0A4Z0M5Q1_9GAMM</name>
<proteinExistence type="inferred from homology"/>
<dbReference type="GO" id="GO:0019148">
    <property type="term" value="F:D-cysteine desulfhydrase activity"/>
    <property type="evidence" value="ECO:0007669"/>
    <property type="project" value="TreeGrafter"/>
</dbReference>
<evidence type="ECO:0000256" key="2">
    <source>
        <dbReference type="ARBA" id="ARBA00008639"/>
    </source>
</evidence>
<dbReference type="Pfam" id="PF00291">
    <property type="entry name" value="PALP"/>
    <property type="match status" value="1"/>
</dbReference>
<keyword evidence="3" id="KW-0663">Pyridoxal phosphate</keyword>
<evidence type="ECO:0000256" key="3">
    <source>
        <dbReference type="ARBA" id="ARBA00022898"/>
    </source>
</evidence>
<accession>A0A4Z0M5Q1</accession>
<keyword evidence="6" id="KW-1185">Reference proteome</keyword>
<dbReference type="PANTHER" id="PTHR43780">
    <property type="entry name" value="1-AMINOCYCLOPROPANE-1-CARBOXYLATE DEAMINASE-RELATED"/>
    <property type="match status" value="1"/>
</dbReference>
<dbReference type="InterPro" id="IPR027278">
    <property type="entry name" value="ACCD_DCysDesulf"/>
</dbReference>
<comment type="cofactor">
    <cofactor evidence="1">
        <name>pyridoxal 5'-phosphate</name>
        <dbReference type="ChEBI" id="CHEBI:597326"/>
    </cofactor>
</comment>
<evidence type="ECO:0000313" key="5">
    <source>
        <dbReference type="EMBL" id="TGD74766.1"/>
    </source>
</evidence>